<evidence type="ECO:0000256" key="2">
    <source>
        <dbReference type="ARBA" id="ARBA00023157"/>
    </source>
</evidence>
<accession>A0A0C5PIW0</accession>
<evidence type="ECO:0000259" key="5">
    <source>
        <dbReference type="PROSITE" id="PS00128"/>
    </source>
</evidence>
<keyword evidence="1 4" id="KW-0732">Signal</keyword>
<evidence type="ECO:0000256" key="1">
    <source>
        <dbReference type="ARBA" id="ARBA00022729"/>
    </source>
</evidence>
<dbReference type="PANTHER" id="PTHR11407">
    <property type="entry name" value="LYSOZYME C"/>
    <property type="match status" value="1"/>
</dbReference>
<dbReference type="EMBL" id="KP125905">
    <property type="protein sequence ID" value="AJQ21500.1"/>
    <property type="molecule type" value="mRNA"/>
</dbReference>
<sequence>MMDCNSVMVLFALLGCSYAGTISKCDVVKALRAESVPDSDLRDWLCLVEHESSFRYELEHVNSDKSIDYGIFQLNNKYWCDRPTPVDTSKCWKFNTCGCTDTCTSLIDSDISNDAKCAVQVKNCNDFDEWYGWRDHCANVQSSEYDFSDC</sequence>
<dbReference type="InterPro" id="IPR001916">
    <property type="entry name" value="Glyco_hydro_22"/>
</dbReference>
<dbReference type="SUPFAM" id="SSF53955">
    <property type="entry name" value="Lysozyme-like"/>
    <property type="match status" value="1"/>
</dbReference>
<evidence type="ECO:0000256" key="3">
    <source>
        <dbReference type="RuleBase" id="RU004440"/>
    </source>
</evidence>
<proteinExistence type="evidence at transcript level"/>
<dbReference type="InterPro" id="IPR019799">
    <property type="entry name" value="Glyco_hydro_22_CS"/>
</dbReference>
<evidence type="ECO:0000256" key="4">
    <source>
        <dbReference type="SAM" id="SignalP"/>
    </source>
</evidence>
<name>A0A0C5PIW0_MYTGA</name>
<dbReference type="GO" id="GO:0003796">
    <property type="term" value="F:lysozyme activity"/>
    <property type="evidence" value="ECO:0007669"/>
    <property type="project" value="TreeGrafter"/>
</dbReference>
<dbReference type="Gene3D" id="1.10.530.10">
    <property type="match status" value="1"/>
</dbReference>
<feature type="domain" description="Glycosyl hydrolases family 22 (GH22)" evidence="5">
    <location>
        <begin position="99"/>
        <end position="117"/>
    </location>
</feature>
<comment type="similarity">
    <text evidence="3">Belongs to the glycosyl hydrolase 22 family.</text>
</comment>
<dbReference type="PROSITE" id="PS51348">
    <property type="entry name" value="GLYCOSYL_HYDROL_F22_2"/>
    <property type="match status" value="1"/>
</dbReference>
<dbReference type="InterPro" id="IPR023346">
    <property type="entry name" value="Lysozyme-like_dom_sf"/>
</dbReference>
<reference evidence="6" key="1">
    <citation type="journal article" date="2015" name="Fish Shellfish Immunol.">
        <title>An updated molecular basis for mussel immunity.</title>
        <authorList>
            <person name="Gerdol M."/>
            <person name="Venier P."/>
        </authorList>
    </citation>
    <scope>NUCLEOTIDE SEQUENCE</scope>
</reference>
<keyword evidence="2" id="KW-1015">Disulfide bond</keyword>
<dbReference type="Pfam" id="PF00062">
    <property type="entry name" value="Lys"/>
    <property type="match status" value="1"/>
</dbReference>
<dbReference type="PRINTS" id="PR00135">
    <property type="entry name" value="LYZLACT"/>
</dbReference>
<evidence type="ECO:0000313" key="6">
    <source>
        <dbReference type="EMBL" id="AJQ21500.1"/>
    </source>
</evidence>
<feature type="signal peptide" evidence="4">
    <location>
        <begin position="1"/>
        <end position="19"/>
    </location>
</feature>
<dbReference type="PANTHER" id="PTHR11407:SF36">
    <property type="entry name" value="GEO02684P1-RELATED"/>
    <property type="match status" value="1"/>
</dbReference>
<feature type="chain" id="PRO_5002192490" evidence="4">
    <location>
        <begin position="20"/>
        <end position="150"/>
    </location>
</feature>
<dbReference type="SMART" id="SM00263">
    <property type="entry name" value="LYZ1"/>
    <property type="match status" value="1"/>
</dbReference>
<dbReference type="AlphaFoldDB" id="A0A0C5PIW0"/>
<organism evidence="6">
    <name type="scientific">Mytilus galloprovincialis</name>
    <name type="common">Mediterranean mussel</name>
    <dbReference type="NCBI Taxonomy" id="29158"/>
    <lineage>
        <taxon>Eukaryota</taxon>
        <taxon>Metazoa</taxon>
        <taxon>Spiralia</taxon>
        <taxon>Lophotrochozoa</taxon>
        <taxon>Mollusca</taxon>
        <taxon>Bivalvia</taxon>
        <taxon>Autobranchia</taxon>
        <taxon>Pteriomorphia</taxon>
        <taxon>Mytilida</taxon>
        <taxon>Mytiloidea</taxon>
        <taxon>Mytilidae</taxon>
        <taxon>Mytilinae</taxon>
        <taxon>Mytilus</taxon>
    </lineage>
</organism>
<dbReference type="PROSITE" id="PS00128">
    <property type="entry name" value="GLYCOSYL_HYDROL_F22_1"/>
    <property type="match status" value="1"/>
</dbReference>
<dbReference type="SMR" id="A0A0C5PIW0"/>
<dbReference type="CDD" id="cd16899">
    <property type="entry name" value="LYZ_C_invert"/>
    <property type="match status" value="1"/>
</dbReference>
<protein>
    <submittedName>
        <fullName evidence="6">C-type lysozyme 2</fullName>
    </submittedName>
</protein>